<reference evidence="1" key="1">
    <citation type="submission" date="2023-03" db="EMBL/GenBank/DDBJ databases">
        <title>Andean soil-derived lignocellulolytic bacterial consortium as a source of novel taxa and putative plastic-active enzymes.</title>
        <authorList>
            <person name="Diaz-Garcia L."/>
            <person name="Chuvochina M."/>
            <person name="Feuerriegel G."/>
            <person name="Bunk B."/>
            <person name="Sproer C."/>
            <person name="Streit W.R."/>
            <person name="Rodriguez L.M."/>
            <person name="Overmann J."/>
            <person name="Jimenez D.J."/>
        </authorList>
    </citation>
    <scope>NUCLEOTIDE SEQUENCE</scope>
    <source>
        <strain evidence="1">MAG 3858</strain>
    </source>
</reference>
<evidence type="ECO:0000313" key="2">
    <source>
        <dbReference type="Proteomes" id="UP001214530"/>
    </source>
</evidence>
<organism evidence="1 2">
    <name type="scientific">Candidatus Pedobacter colombiensis</name>
    <dbReference type="NCBI Taxonomy" id="3121371"/>
    <lineage>
        <taxon>Bacteria</taxon>
        <taxon>Pseudomonadati</taxon>
        <taxon>Bacteroidota</taxon>
        <taxon>Sphingobacteriia</taxon>
        <taxon>Sphingobacteriales</taxon>
        <taxon>Sphingobacteriaceae</taxon>
        <taxon>Pedobacter</taxon>
    </lineage>
</organism>
<dbReference type="EMBL" id="CP119313">
    <property type="protein sequence ID" value="WEK20502.1"/>
    <property type="molecule type" value="Genomic_DNA"/>
</dbReference>
<dbReference type="Proteomes" id="UP001214530">
    <property type="component" value="Chromosome"/>
</dbReference>
<dbReference type="AlphaFoldDB" id="A0AAJ5WD48"/>
<name>A0AAJ5WD48_9SPHI</name>
<proteinExistence type="predicted"/>
<sequence length="91" mass="10720">MNLKDQFLHKQPSGTKAELNAFANARLKNFFDTYPNDEGLENLWIMIQQSFYTKRFVLNNAERANLIAFYQDLHELILATRIINDELKRVS</sequence>
<evidence type="ECO:0000313" key="1">
    <source>
        <dbReference type="EMBL" id="WEK20502.1"/>
    </source>
</evidence>
<protein>
    <submittedName>
        <fullName evidence="1">Uncharacterized protein</fullName>
    </submittedName>
</protein>
<accession>A0AAJ5WD48</accession>
<gene>
    <name evidence="1" type="ORF">P0Y49_05045</name>
</gene>